<dbReference type="Proteomes" id="UP000006056">
    <property type="component" value="Chromosome"/>
</dbReference>
<feature type="compositionally biased region" description="Low complexity" evidence="1">
    <location>
        <begin position="130"/>
        <end position="146"/>
    </location>
</feature>
<dbReference type="PANTHER" id="PTHR24023">
    <property type="entry name" value="COLLAGEN ALPHA"/>
    <property type="match status" value="1"/>
</dbReference>
<dbReference type="GO" id="GO:0030198">
    <property type="term" value="P:extracellular matrix organization"/>
    <property type="evidence" value="ECO:0007669"/>
    <property type="project" value="TreeGrafter"/>
</dbReference>
<sequence length="409" mass="38337">MPTLRFPRLLPVVVVAASAGVANAQPFLLPAITSVSENASGTQIVIAGFGFGNKPHGVTIGGTKLTVTAETSSSITAQLPVNIAPGSYLLTVVGQNSFLPLFFAVTLGTQGVQGATGPAGLPGLPGPAGPAGVPGRAGLTGATGPVGPAGATGLTGAAGPVGPAGAAGPIGLTGATGPVGPAGATGPVGPAGAAGTTGPVGPAGAAGPIGLTGLAGPQGATGATGPIGLTGPQGTAGVIGPAGPSGPTGPQGTAGPLVLNGNTTFPATVTPSQNDAYVGTLTGATTAVVSSTATLRAAQLLLPTACTNVTLAVRAIGVPPLVAGVIALVYGKDAGGATGTSFPATGIAGRCIITGPPSGGKGLPQGEATCTLGPVQTLPAVPYVLELLADKTTMPEFANVNLLTTLTCQ</sequence>
<dbReference type="eggNOG" id="COG4675">
    <property type="taxonomic scope" value="Bacteria"/>
</dbReference>
<reference evidence="4 5" key="1">
    <citation type="submission" date="2012-06" db="EMBL/GenBank/DDBJ databases">
        <title>Complete genome of Terriglobus roseus DSM 18391.</title>
        <authorList>
            <consortium name="US DOE Joint Genome Institute (JGI-PGF)"/>
            <person name="Lucas S."/>
            <person name="Copeland A."/>
            <person name="Lapidus A."/>
            <person name="Glavina del Rio T."/>
            <person name="Dalin E."/>
            <person name="Tice H."/>
            <person name="Bruce D."/>
            <person name="Goodwin L."/>
            <person name="Pitluck S."/>
            <person name="Peters L."/>
            <person name="Mikhailova N."/>
            <person name="Munk A.C.C."/>
            <person name="Kyrpides N."/>
            <person name="Mavromatis K."/>
            <person name="Ivanova N."/>
            <person name="Brettin T."/>
            <person name="Detter J.C."/>
            <person name="Han C."/>
            <person name="Larimer F."/>
            <person name="Land M."/>
            <person name="Hauser L."/>
            <person name="Markowitz V."/>
            <person name="Cheng J.-F."/>
            <person name="Hugenholtz P."/>
            <person name="Woyke T."/>
            <person name="Wu D."/>
            <person name="Brambilla E."/>
            <person name="Klenk H.-P."/>
            <person name="Eisen J.A."/>
        </authorList>
    </citation>
    <scope>NUCLEOTIDE SEQUENCE [LARGE SCALE GENOMIC DNA]</scope>
    <source>
        <strain evidence="5">DSM 18391 / NRRL B-41598 / KBS 63</strain>
    </source>
</reference>
<dbReference type="InterPro" id="IPR002909">
    <property type="entry name" value="IPT_dom"/>
</dbReference>
<feature type="signal peptide" evidence="2">
    <location>
        <begin position="1"/>
        <end position="24"/>
    </location>
</feature>
<dbReference type="HOGENOM" id="CLU_672549_0_0_0"/>
<dbReference type="AlphaFoldDB" id="I3ZMK6"/>
<feature type="region of interest" description="Disordered" evidence="1">
    <location>
        <begin position="118"/>
        <end position="146"/>
    </location>
</feature>
<dbReference type="InterPro" id="IPR013783">
    <property type="entry name" value="Ig-like_fold"/>
</dbReference>
<dbReference type="PANTHER" id="PTHR24023:SF1095">
    <property type="entry name" value="EGF-LIKE DOMAIN-CONTAINING PROTEIN"/>
    <property type="match status" value="1"/>
</dbReference>
<dbReference type="Pfam" id="PF01391">
    <property type="entry name" value="Collagen"/>
    <property type="match status" value="2"/>
</dbReference>
<keyword evidence="5" id="KW-1185">Reference proteome</keyword>
<dbReference type="InterPro" id="IPR008160">
    <property type="entry name" value="Collagen"/>
</dbReference>
<dbReference type="Gene3D" id="2.60.40.10">
    <property type="entry name" value="Immunoglobulins"/>
    <property type="match status" value="1"/>
</dbReference>
<evidence type="ECO:0000313" key="4">
    <source>
        <dbReference type="EMBL" id="AFL90474.1"/>
    </source>
</evidence>
<accession>I3ZMK6</accession>
<evidence type="ECO:0000259" key="3">
    <source>
        <dbReference type="Pfam" id="PF01833"/>
    </source>
</evidence>
<dbReference type="GO" id="GO:0005615">
    <property type="term" value="C:extracellular space"/>
    <property type="evidence" value="ECO:0007669"/>
    <property type="project" value="TreeGrafter"/>
</dbReference>
<keyword evidence="4" id="KW-0176">Collagen</keyword>
<feature type="domain" description="IPT/TIG" evidence="3">
    <location>
        <begin position="30"/>
        <end position="96"/>
    </location>
</feature>
<dbReference type="PATRIC" id="fig|926566.3.peg.4220"/>
<protein>
    <submittedName>
        <fullName evidence="4">IPT/TIG domain-containing protein,collagen triple helix repeat protein</fullName>
    </submittedName>
</protein>
<dbReference type="KEGG" id="trs:Terro_4271"/>
<dbReference type="InterPro" id="IPR014756">
    <property type="entry name" value="Ig_E-set"/>
</dbReference>
<feature type="chain" id="PRO_5003684310" evidence="2">
    <location>
        <begin position="25"/>
        <end position="409"/>
    </location>
</feature>
<name>I3ZMK6_TERRK</name>
<proteinExistence type="predicted"/>
<dbReference type="InterPro" id="IPR050149">
    <property type="entry name" value="Collagen_superfamily"/>
</dbReference>
<dbReference type="Pfam" id="PF01833">
    <property type="entry name" value="TIG"/>
    <property type="match status" value="1"/>
</dbReference>
<dbReference type="EMBL" id="CP003379">
    <property type="protein sequence ID" value="AFL90474.1"/>
    <property type="molecule type" value="Genomic_DNA"/>
</dbReference>
<evidence type="ECO:0000313" key="5">
    <source>
        <dbReference type="Proteomes" id="UP000006056"/>
    </source>
</evidence>
<keyword evidence="2" id="KW-0732">Signal</keyword>
<organism evidence="4 5">
    <name type="scientific">Terriglobus roseus (strain DSM 18391 / NRRL B-41598 / KBS 63)</name>
    <dbReference type="NCBI Taxonomy" id="926566"/>
    <lineage>
        <taxon>Bacteria</taxon>
        <taxon>Pseudomonadati</taxon>
        <taxon>Acidobacteriota</taxon>
        <taxon>Terriglobia</taxon>
        <taxon>Terriglobales</taxon>
        <taxon>Acidobacteriaceae</taxon>
        <taxon>Terriglobus</taxon>
    </lineage>
</organism>
<evidence type="ECO:0000256" key="2">
    <source>
        <dbReference type="SAM" id="SignalP"/>
    </source>
</evidence>
<gene>
    <name evidence="4" type="ordered locus">Terro_4271</name>
</gene>
<evidence type="ECO:0000256" key="1">
    <source>
        <dbReference type="SAM" id="MobiDB-lite"/>
    </source>
</evidence>
<dbReference type="STRING" id="926566.Terro_4271"/>
<dbReference type="GO" id="GO:0031012">
    <property type="term" value="C:extracellular matrix"/>
    <property type="evidence" value="ECO:0007669"/>
    <property type="project" value="TreeGrafter"/>
</dbReference>
<dbReference type="RefSeq" id="WP_014787734.1">
    <property type="nucleotide sequence ID" value="NC_018014.1"/>
</dbReference>
<dbReference type="GO" id="GO:0030020">
    <property type="term" value="F:extracellular matrix structural constituent conferring tensile strength"/>
    <property type="evidence" value="ECO:0007669"/>
    <property type="project" value="TreeGrafter"/>
</dbReference>
<dbReference type="SUPFAM" id="SSF81296">
    <property type="entry name" value="E set domains"/>
    <property type="match status" value="1"/>
</dbReference>